<name>A0AAN8XCX6_HALRR</name>
<organism evidence="3 4">
    <name type="scientific">Halocaridina rubra</name>
    <name type="common">Hawaiian red shrimp</name>
    <dbReference type="NCBI Taxonomy" id="373956"/>
    <lineage>
        <taxon>Eukaryota</taxon>
        <taxon>Metazoa</taxon>
        <taxon>Ecdysozoa</taxon>
        <taxon>Arthropoda</taxon>
        <taxon>Crustacea</taxon>
        <taxon>Multicrustacea</taxon>
        <taxon>Malacostraca</taxon>
        <taxon>Eumalacostraca</taxon>
        <taxon>Eucarida</taxon>
        <taxon>Decapoda</taxon>
        <taxon>Pleocyemata</taxon>
        <taxon>Caridea</taxon>
        <taxon>Atyoidea</taxon>
        <taxon>Atyidae</taxon>
        <taxon>Halocaridina</taxon>
    </lineage>
</organism>
<dbReference type="InterPro" id="IPR004963">
    <property type="entry name" value="PAE/NOTUM"/>
</dbReference>
<evidence type="ECO:0000256" key="2">
    <source>
        <dbReference type="SAM" id="MobiDB-lite"/>
    </source>
</evidence>
<dbReference type="EMBL" id="JAXCGZ010008023">
    <property type="protein sequence ID" value="KAK7078088.1"/>
    <property type="molecule type" value="Genomic_DNA"/>
</dbReference>
<keyword evidence="4" id="KW-1185">Reference proteome</keyword>
<feature type="compositionally biased region" description="Basic and acidic residues" evidence="2">
    <location>
        <begin position="310"/>
        <end position="329"/>
    </location>
</feature>
<feature type="compositionally biased region" description="Polar residues" evidence="2">
    <location>
        <begin position="223"/>
        <end position="235"/>
    </location>
</feature>
<evidence type="ECO:0000313" key="3">
    <source>
        <dbReference type="EMBL" id="KAK7078088.1"/>
    </source>
</evidence>
<feature type="compositionally biased region" description="Basic and acidic residues" evidence="2">
    <location>
        <begin position="338"/>
        <end position="350"/>
    </location>
</feature>
<feature type="region of interest" description="Disordered" evidence="2">
    <location>
        <begin position="223"/>
        <end position="271"/>
    </location>
</feature>
<evidence type="ECO:0000256" key="1">
    <source>
        <dbReference type="ARBA" id="ARBA00010213"/>
    </source>
</evidence>
<dbReference type="AlphaFoldDB" id="A0AAN8XCX6"/>
<proteinExistence type="inferred from homology"/>
<dbReference type="PANTHER" id="PTHR21562:SF122">
    <property type="entry name" value="PALMITOLEOYL-PROTEIN CARBOXYLESTERASE NOTUM"/>
    <property type="match status" value="1"/>
</dbReference>
<sequence length="533" mass="58533">MGSVIVEEVVEALVALNLTHGHKLILAGSSAGGVGAMVNVDRVSHQLSDRGIEAEVRAISDSGWFLDNEPFAPLECRNAHSCPPVEAIRRGQQLWQGRVPNTCLQEYPHHPWYCYFGYKAYPTLKSPLFVFQWVFDEAQMTADNVGKPISKEQWDYIHGIGERLRKTFQNVTALFAPSCISHTILTKRDWANVKIGDVSLPQALYCWDVAPATSLSAKNAFRSGTSSLSVPTNNKEPNRTGRDSVDNLNGESDSENKTAGNPELEKPSDLVNLESARESATREMLADSPETIVSIPKSFLVESNAIEKPQVSEKRPKRKENKDNRDNGRTRKGRGVRKTKDIEGDRERSARSAFLPLHSKQSALHQTQPASAAVSLSLSNTALLSEILASPSVPIKSFSTLPPMATTKLLSQEDFPAALASSHLTLTSTIIPFTTHSGLQTNGEDGMAPNSKDSWISEMCPSHNLHLTDRCAWPHCNYACPKLLNPYTGEEMNLIDLLKSFGLDMASVANALGIDIHTLNSMGNDELQLILTH</sequence>
<protein>
    <recommendedName>
        <fullName evidence="5">Notum</fullName>
    </recommendedName>
</protein>
<feature type="region of interest" description="Disordered" evidence="2">
    <location>
        <begin position="306"/>
        <end position="353"/>
    </location>
</feature>
<accession>A0AAN8XCX6</accession>
<gene>
    <name evidence="3" type="ORF">SK128_017907</name>
</gene>
<feature type="compositionally biased region" description="Basic and acidic residues" evidence="2">
    <location>
        <begin position="236"/>
        <end position="245"/>
    </location>
</feature>
<evidence type="ECO:0000313" key="4">
    <source>
        <dbReference type="Proteomes" id="UP001381693"/>
    </source>
</evidence>
<dbReference type="Proteomes" id="UP001381693">
    <property type="component" value="Unassembled WGS sequence"/>
</dbReference>
<comment type="caution">
    <text evidence="3">The sequence shown here is derived from an EMBL/GenBank/DDBJ whole genome shotgun (WGS) entry which is preliminary data.</text>
</comment>
<reference evidence="3 4" key="1">
    <citation type="submission" date="2023-11" db="EMBL/GenBank/DDBJ databases">
        <title>Halocaridina rubra genome assembly.</title>
        <authorList>
            <person name="Smith C."/>
        </authorList>
    </citation>
    <scope>NUCLEOTIDE SEQUENCE [LARGE SCALE GENOMIC DNA]</scope>
    <source>
        <strain evidence="3">EP-1</strain>
        <tissue evidence="3">Whole</tissue>
    </source>
</reference>
<comment type="similarity">
    <text evidence="1">Belongs to the pectinacetylesterase family. Notum subfamily.</text>
</comment>
<dbReference type="PANTHER" id="PTHR21562">
    <property type="entry name" value="NOTUM-RELATED"/>
    <property type="match status" value="1"/>
</dbReference>
<dbReference type="Pfam" id="PF03283">
    <property type="entry name" value="PAE"/>
    <property type="match status" value="1"/>
</dbReference>
<evidence type="ECO:0008006" key="5">
    <source>
        <dbReference type="Google" id="ProtNLM"/>
    </source>
</evidence>
<dbReference type="GO" id="GO:0016787">
    <property type="term" value="F:hydrolase activity"/>
    <property type="evidence" value="ECO:0007669"/>
    <property type="project" value="InterPro"/>
</dbReference>